<sequence>MRFSKMSFQSRFISLFDCGSFSFFVDPSYIGAPILNMRRRTSRPTGLGLEINQPRLDLFPVTRRAPFIHVASRCCQRVPGR</sequence>
<dbReference type="AlphaFoldDB" id="A0A2N9AQI8"/>
<evidence type="ECO:0000313" key="2">
    <source>
        <dbReference type="Proteomes" id="UP000233769"/>
    </source>
</evidence>
<proteinExistence type="predicted"/>
<gene>
    <name evidence="1" type="ORF">TK0001_3023</name>
</gene>
<organism evidence="1 2">
    <name type="scientific">Methylorubrum extorquens</name>
    <name type="common">Methylobacterium dichloromethanicum</name>
    <name type="synonym">Methylobacterium extorquens</name>
    <dbReference type="NCBI Taxonomy" id="408"/>
    <lineage>
        <taxon>Bacteria</taxon>
        <taxon>Pseudomonadati</taxon>
        <taxon>Pseudomonadota</taxon>
        <taxon>Alphaproteobacteria</taxon>
        <taxon>Hyphomicrobiales</taxon>
        <taxon>Methylobacteriaceae</taxon>
        <taxon>Methylorubrum</taxon>
    </lineage>
</organism>
<dbReference type="EMBL" id="LT962688">
    <property type="protein sequence ID" value="SOR29625.1"/>
    <property type="molecule type" value="Genomic_DNA"/>
</dbReference>
<evidence type="ECO:0000313" key="1">
    <source>
        <dbReference type="EMBL" id="SOR29625.1"/>
    </source>
</evidence>
<name>A0A2N9AQI8_METEX</name>
<accession>A0A2N9AQI8</accession>
<dbReference type="Proteomes" id="UP000233769">
    <property type="component" value="Chromosome tk0001"/>
</dbReference>
<reference evidence="2" key="1">
    <citation type="submission" date="2017-10" db="EMBL/GenBank/DDBJ databases">
        <authorList>
            <person name="Regsiter A."/>
            <person name="William W."/>
        </authorList>
    </citation>
    <scope>NUCLEOTIDE SEQUENCE [LARGE SCALE GENOMIC DNA]</scope>
</reference>
<protein>
    <submittedName>
        <fullName evidence="1">Uncharacterized protein</fullName>
    </submittedName>
</protein>